<dbReference type="InterPro" id="IPR020841">
    <property type="entry name" value="PKS_Beta-ketoAc_synthase_dom"/>
</dbReference>
<evidence type="ECO:0000256" key="11">
    <source>
        <dbReference type="ARBA" id="ARBA00029443"/>
    </source>
</evidence>
<dbReference type="Gene3D" id="3.40.47.10">
    <property type="match status" value="1"/>
</dbReference>
<dbReference type="InterPro" id="IPR029063">
    <property type="entry name" value="SAM-dependent_MTases_sf"/>
</dbReference>
<evidence type="ECO:0000313" key="15">
    <source>
        <dbReference type="Proteomes" id="UP000520767"/>
    </source>
</evidence>
<evidence type="ECO:0000259" key="12">
    <source>
        <dbReference type="PROSITE" id="PS50075"/>
    </source>
</evidence>
<dbReference type="GO" id="GO:0006633">
    <property type="term" value="P:fatty acid biosynthetic process"/>
    <property type="evidence" value="ECO:0007669"/>
    <property type="project" value="InterPro"/>
</dbReference>
<dbReference type="InterPro" id="IPR050091">
    <property type="entry name" value="PKS_NRPS_Biosynth_Enz"/>
</dbReference>
<dbReference type="EMBL" id="JACHJQ010000008">
    <property type="protein sequence ID" value="MBB4910655.1"/>
    <property type="molecule type" value="Genomic_DNA"/>
</dbReference>
<keyword evidence="4" id="KW-0963">Cytoplasm</keyword>
<dbReference type="Pfam" id="PF00698">
    <property type="entry name" value="Acyl_transf_1"/>
    <property type="match status" value="1"/>
</dbReference>
<keyword evidence="5" id="KW-0597">Phosphoprotein</keyword>
<dbReference type="PROSITE" id="PS00606">
    <property type="entry name" value="KS3_1"/>
    <property type="match status" value="1"/>
</dbReference>
<comment type="similarity">
    <text evidence="11">In the C-terminal section; belongs to the NRP synthetase family.</text>
</comment>
<dbReference type="CDD" id="cd02440">
    <property type="entry name" value="AdoMet_MTases"/>
    <property type="match status" value="1"/>
</dbReference>
<keyword evidence="6" id="KW-0808">Transferase</keyword>
<dbReference type="PANTHER" id="PTHR43775:SF51">
    <property type="entry name" value="INACTIVE PHENOLPHTHIOCEROL SYNTHESIS POLYKETIDE SYNTHASE TYPE I PKS1-RELATED"/>
    <property type="match status" value="1"/>
</dbReference>
<dbReference type="Pfam" id="PF02801">
    <property type="entry name" value="Ketoacyl-synt_C"/>
    <property type="match status" value="1"/>
</dbReference>
<dbReference type="InterPro" id="IPR010071">
    <property type="entry name" value="AA_adenyl_dom"/>
</dbReference>
<reference evidence="14 15" key="1">
    <citation type="submission" date="2020-08" db="EMBL/GenBank/DDBJ databases">
        <title>Genomic Encyclopedia of Type Strains, Phase III (KMG-III): the genomes of soil and plant-associated and newly described type strains.</title>
        <authorList>
            <person name="Whitman W."/>
        </authorList>
    </citation>
    <scope>NUCLEOTIDE SEQUENCE [LARGE SCALE GENOMIC DNA]</scope>
    <source>
        <strain evidence="14 15">CECT 8960</strain>
    </source>
</reference>
<feature type="domain" description="Carrier" evidence="12">
    <location>
        <begin position="934"/>
        <end position="1009"/>
    </location>
</feature>
<dbReference type="Pfam" id="PF00550">
    <property type="entry name" value="PP-binding"/>
    <property type="match status" value="2"/>
</dbReference>
<dbReference type="InterPro" id="IPR036736">
    <property type="entry name" value="ACP-like_sf"/>
</dbReference>
<dbReference type="Gene3D" id="3.30.70.3290">
    <property type="match status" value="1"/>
</dbReference>
<dbReference type="SMART" id="SM00827">
    <property type="entry name" value="PKS_AT"/>
    <property type="match status" value="1"/>
</dbReference>
<evidence type="ECO:0000256" key="7">
    <source>
        <dbReference type="ARBA" id="ARBA00023054"/>
    </source>
</evidence>
<comment type="cofactor">
    <cofactor evidence="1">
        <name>pantetheine 4'-phosphate</name>
        <dbReference type="ChEBI" id="CHEBI:47942"/>
    </cofactor>
</comment>
<dbReference type="FunFam" id="3.40.50.980:FF:000002">
    <property type="entry name" value="Enterobactin synthetase component F"/>
    <property type="match status" value="1"/>
</dbReference>
<keyword evidence="7" id="KW-0175">Coiled coil</keyword>
<dbReference type="NCBIfam" id="TIGR01733">
    <property type="entry name" value="AA-adenyl-dom"/>
    <property type="match status" value="1"/>
</dbReference>
<dbReference type="CDD" id="cd00833">
    <property type="entry name" value="PKS"/>
    <property type="match status" value="1"/>
</dbReference>
<dbReference type="Pfam" id="PF00501">
    <property type="entry name" value="AMP-binding"/>
    <property type="match status" value="1"/>
</dbReference>
<evidence type="ECO:0000256" key="8">
    <source>
        <dbReference type="ARBA" id="ARBA00023194"/>
    </source>
</evidence>
<dbReference type="FunFam" id="2.30.38.10:FF:000001">
    <property type="entry name" value="Non-ribosomal peptide synthetase PvdI"/>
    <property type="match status" value="1"/>
</dbReference>
<dbReference type="FunFam" id="3.40.50.12780:FF:000012">
    <property type="entry name" value="Non-ribosomal peptide synthetase"/>
    <property type="match status" value="1"/>
</dbReference>
<dbReference type="SUPFAM" id="SSF52151">
    <property type="entry name" value="FabD/lysophospholipase-like"/>
    <property type="match status" value="1"/>
</dbReference>
<dbReference type="InterPro" id="IPR006162">
    <property type="entry name" value="Ppantetheine_attach_site"/>
</dbReference>
<comment type="subcellular location">
    <subcellularLocation>
        <location evidence="2">Cytoplasm</location>
    </subcellularLocation>
</comment>
<dbReference type="Gene3D" id="3.40.50.980">
    <property type="match status" value="2"/>
</dbReference>
<keyword evidence="10" id="KW-0012">Acyltransferase</keyword>
<dbReference type="Pfam" id="PF00109">
    <property type="entry name" value="ketoacyl-synt"/>
    <property type="match status" value="1"/>
</dbReference>
<dbReference type="SUPFAM" id="SSF53335">
    <property type="entry name" value="S-adenosyl-L-methionine-dependent methyltransferases"/>
    <property type="match status" value="1"/>
</dbReference>
<dbReference type="PROSITE" id="PS00455">
    <property type="entry name" value="AMP_BINDING"/>
    <property type="match status" value="1"/>
</dbReference>
<dbReference type="SMART" id="SM01294">
    <property type="entry name" value="PKS_PP_betabranch"/>
    <property type="match status" value="1"/>
</dbReference>
<comment type="caution">
    <text evidence="14">The sequence shown here is derived from an EMBL/GenBank/DDBJ whole genome shotgun (WGS) entry which is preliminary data.</text>
</comment>
<dbReference type="CDD" id="cd19531">
    <property type="entry name" value="LCL_NRPS-like"/>
    <property type="match status" value="1"/>
</dbReference>
<evidence type="ECO:0000256" key="3">
    <source>
        <dbReference type="ARBA" id="ARBA00022450"/>
    </source>
</evidence>
<dbReference type="CDD" id="cd17646">
    <property type="entry name" value="A_NRPS_AB3403-like"/>
    <property type="match status" value="1"/>
</dbReference>
<dbReference type="SUPFAM" id="SSF56801">
    <property type="entry name" value="Acetyl-CoA synthetase-like"/>
    <property type="match status" value="1"/>
</dbReference>
<dbReference type="FunFam" id="3.40.366.10:FF:000002">
    <property type="entry name" value="Probable polyketide synthase 2"/>
    <property type="match status" value="1"/>
</dbReference>
<dbReference type="SUPFAM" id="SSF47336">
    <property type="entry name" value="ACP-like"/>
    <property type="match status" value="2"/>
</dbReference>
<dbReference type="GO" id="GO:0031177">
    <property type="term" value="F:phosphopantetheine binding"/>
    <property type="evidence" value="ECO:0007669"/>
    <property type="project" value="InterPro"/>
</dbReference>
<dbReference type="InterPro" id="IPR014031">
    <property type="entry name" value="Ketoacyl_synth_C"/>
</dbReference>
<proteinExistence type="inferred from homology"/>
<dbReference type="Pfam" id="PF08990">
    <property type="entry name" value="Docking"/>
    <property type="match status" value="1"/>
</dbReference>
<accession>A0A7W7QBL1</accession>
<evidence type="ECO:0000256" key="9">
    <source>
        <dbReference type="ARBA" id="ARBA00023268"/>
    </source>
</evidence>
<keyword evidence="15" id="KW-1185">Reference proteome</keyword>
<dbReference type="SUPFAM" id="SSF52777">
    <property type="entry name" value="CoA-dependent acyltransferases"/>
    <property type="match status" value="4"/>
</dbReference>
<dbReference type="FunFam" id="3.40.47.10:FF:000019">
    <property type="entry name" value="Polyketide synthase type I"/>
    <property type="match status" value="1"/>
</dbReference>
<dbReference type="SMART" id="SM00825">
    <property type="entry name" value="PKS_KS"/>
    <property type="match status" value="1"/>
</dbReference>
<dbReference type="InterPro" id="IPR020845">
    <property type="entry name" value="AMP-binding_CS"/>
</dbReference>
<dbReference type="Pfam" id="PF16197">
    <property type="entry name" value="KAsynt_C_assoc"/>
    <property type="match status" value="1"/>
</dbReference>
<dbReference type="PROSITE" id="PS00012">
    <property type="entry name" value="PHOSPHOPANTETHEINE"/>
    <property type="match status" value="2"/>
</dbReference>
<dbReference type="PROSITE" id="PS52004">
    <property type="entry name" value="KS3_2"/>
    <property type="match status" value="1"/>
</dbReference>
<dbReference type="InterPro" id="IPR045851">
    <property type="entry name" value="AMP-bd_C_sf"/>
</dbReference>
<dbReference type="SUPFAM" id="SSF55048">
    <property type="entry name" value="Probable ACP-binding domain of malonyl-CoA ACP transacylase"/>
    <property type="match status" value="1"/>
</dbReference>
<dbReference type="GO" id="GO:0004315">
    <property type="term" value="F:3-oxoacyl-[acyl-carrier-protein] synthase activity"/>
    <property type="evidence" value="ECO:0007669"/>
    <property type="project" value="InterPro"/>
</dbReference>
<dbReference type="Pfam" id="PF00668">
    <property type="entry name" value="Condensation"/>
    <property type="match status" value="2"/>
</dbReference>
<gene>
    <name evidence="14" type="ORF">FHR82_006914</name>
</gene>
<dbReference type="InterPro" id="IPR015083">
    <property type="entry name" value="NorB/c/GfsB-D-like_docking"/>
</dbReference>
<dbReference type="InterPro" id="IPR001227">
    <property type="entry name" value="Ac_transferase_dom_sf"/>
</dbReference>
<dbReference type="InterPro" id="IPR016039">
    <property type="entry name" value="Thiolase-like"/>
</dbReference>
<dbReference type="InterPro" id="IPR001242">
    <property type="entry name" value="Condensation_dom"/>
</dbReference>
<dbReference type="Gene3D" id="1.10.1200.10">
    <property type="entry name" value="ACP-like"/>
    <property type="match status" value="2"/>
</dbReference>
<dbReference type="Gene3D" id="3.40.366.10">
    <property type="entry name" value="Malonyl-Coenzyme A Acyl Carrier Protein, domain 2"/>
    <property type="match status" value="1"/>
</dbReference>
<evidence type="ECO:0000256" key="2">
    <source>
        <dbReference type="ARBA" id="ARBA00004496"/>
    </source>
</evidence>
<protein>
    <submittedName>
        <fullName evidence="14">Amino acid adenylation domain-containing protein</fullName>
    </submittedName>
</protein>
<dbReference type="SUPFAM" id="SSF53901">
    <property type="entry name" value="Thiolase-like"/>
    <property type="match status" value="1"/>
</dbReference>
<dbReference type="InterPro" id="IPR000873">
    <property type="entry name" value="AMP-dep_synth/lig_dom"/>
</dbReference>
<dbReference type="Proteomes" id="UP000520767">
    <property type="component" value="Unassembled WGS sequence"/>
</dbReference>
<evidence type="ECO:0000256" key="6">
    <source>
        <dbReference type="ARBA" id="ARBA00022679"/>
    </source>
</evidence>
<evidence type="ECO:0000313" key="14">
    <source>
        <dbReference type="EMBL" id="MBB4910655.1"/>
    </source>
</evidence>
<dbReference type="Gene3D" id="3.40.50.150">
    <property type="entry name" value="Vaccinia Virus protein VP39"/>
    <property type="match status" value="1"/>
</dbReference>
<feature type="domain" description="Carrier" evidence="12">
    <location>
        <begin position="2429"/>
        <end position="2503"/>
    </location>
</feature>
<evidence type="ECO:0000256" key="4">
    <source>
        <dbReference type="ARBA" id="ARBA00022490"/>
    </source>
</evidence>
<evidence type="ECO:0000259" key="13">
    <source>
        <dbReference type="PROSITE" id="PS52004"/>
    </source>
</evidence>
<keyword evidence="9" id="KW-0511">Multifunctional enzyme</keyword>
<keyword evidence="3" id="KW-0596">Phosphopantetheine</keyword>
<dbReference type="InterPro" id="IPR014043">
    <property type="entry name" value="Acyl_transferase_dom"/>
</dbReference>
<name>A0A7W7QBL1_9PSEU</name>
<dbReference type="Gene3D" id="2.30.38.10">
    <property type="entry name" value="Luciferase, Domain 3"/>
    <property type="match status" value="1"/>
</dbReference>
<dbReference type="SMART" id="SM00823">
    <property type="entry name" value="PKS_PP"/>
    <property type="match status" value="2"/>
</dbReference>
<sequence length="2974" mass="322720">MDASSDSLVEALRASLLENDRLRQEARQTTAAAREPLAIVGMACRLPGEVRGPDDLWRLVTDGVDAVGPFPTDRGWDLDALYHPEPGHVGTSYVREGGFVPDAGDFDAAFFGISPREALLMDPQQRLLLECSWEALERAGVDPKSLAGSRTGVFMGLMHHDYVGATSSGSMASGRISYTLGLEGPAMTVDTACSSSLAALHSAAAALRQGECALALVGGATVMATPHAFVEMSRQRLLARDGRCKPFSAAADGAGWAEGAGVVVLERQSDAVRLGHRVLAVVRGSSVNQDGASSGFTAPNGPAQQRVIHQALAQAGLSASDVDVVEGHGTGTMLGDPIEAQALLATYGQGRPAGRPVLLGAVKSNIGHTQAAAGVVGVIKMVLALRHGVVPGTLHLDDPSPQVDWSAGAVELVARTRPWPESTTPRRAAVSSFGLSGTNAHVILEQAPEPPVRTDRADPEVTSWVLSARSAAALRAQAARLTSFVESDGTAGIADVGRALAARSTFEHRAVLVGRDRDELLDGLRAVAEDRDAAGVRRDRARTTGRTVFVFPGHGSQWVRMGVDLLDSEPVFARELAACDEALREHVAWSLLDVLRAMPGAPPLEGVEVVQPALFAIMVSLAAVWRSYGVEPDAVLGHSQGEIAAAHVAGALTLADATRIVALRSREIARVMEGRGGMAVVSAAEPAVSDYLVPWAGRLTVASVNGPSATLVAGDAGAVDELVARCGDDGIRVRRVAAAYAPHSPHVDGIRDRLLSDLAPVRPLRPTVPLLSSVTGEWLDAAAMDTDHWFRILRARVEFAAAVTTLTDQGFDSFVEVSPHPVLVPDIHRTLEAVGQPFCAVGTLRRGQGDAERLLLSFGEAFTGGIGVDWGAVLGGASADVDLPTYAFQRQRFWLDAPTPGVRPDEAASPLPDEDAWADVRHGLLTGTEDERYAVARDLVRTVVAGVLGHRSPDAIADDNPFLGLGLDSITAMEVRNRVSSATGLALPVSTVFDHATVAALARFILSEQDSRAGAEPDTGDELDGELDDGRSLSRIAARRASGAGAADPIPLSFAQQRLWSLNQMMPDSPAYNVVMSLAMDGPLQPAAVGNAVNEIVRRHEVLRTTFPSTDGRARQEIAPGITVPTPVVDLSELPDEQRQAEFERLVGLEARRVFDLAEGPLLRVTLFRFGPLAHRMVLNVHHIVADVWSGGVLAREMAAAYDAYAGGRSPMLPALPVQYADYALWERSWFDDKRLAARLAGLRELVGDGTTGVRLLTDRPRPDVQRFQGGSLSFEVGTDLLTRLRSFSIEHGRTLFTTLLSAFKVVFYRYAGDIEGTGDVIVGTAMANRRHDAVQDLIGFFVNTVVLRTNLGDDPTVAEVLSRVSDVVKQAHDHQDVPYDAVVAELAPNRGMTSNPLFQVVFDMKRHSGGPGQGPDSFVDVVEVHNDTAKFDVEVSVLERRDSLLVDVEYNSDIFDHGTVERLLEGYRVLLEVFAGAPDRRVSELPVLSPALERQVVVEWNDTAREYPAERMRCLHRLIEDQVDRTPDAVALTFEGEEMTFAELDRRANRVAHRLRGLGVDRDQPVGICVERSMEMVIGLFGILKAGGAYVPIDPTYPAQRVAFMLANADPRLLLTQQHLIDTIPAHRATTVPLDRAGEFDDEPDTRPGDVVELDDLVYMIYTSGSTGQPKAAMMTHRGVVNRLLWQQDHFGLTTDDRVLQKTPFSFDVSVWEFFWPLLTGARMVIARPEGHKDPGYLSSMIQEHGVTTLHFVPSMLRAFLQHPGIEQCESITRVIASGEELPTSSIQSLYQRLPGATIYNLWGATECSVDSTCWTCPRDIGATAVSIGTPIANTEIYILDRHLNPVPIGAPGEAYIGGVGVARGYFRRPELTEQRFVPDPFSTRPGATMYRTGDLARFQADGSMVFLGRTDFQVKVRGMRIELGEVEAALAEHPAVRDVVVLARELPHAVDDKQLVAYVLAEDGASAPEASADGRVEEWQGLFDQSYRRDAASDESDFNIVGWNSSYTDEPLSHEEMRVWLGSTVARVLALRPRRVLEIGCGTGMLLARIAPRTTSYWATDFSCTAVDYVRDHIAPTLPDDCGVRLLHRAADDFAGLENERFDVVVVNSVAQYFPDAAYLCEVIGKALACLSPDGTLFLGDLRNLSLLDAFHAEVELARAEPGLTLGRLRDRVRQRTAHEKELVLAPEFFTALRAEFPAISRVEMMLKRGDHHNELTRYRYDVAVHVGAPGGDPARPRQVAWTSMDDVRRVLSDDQPDALAVDGIPNARMAAVNGFLAAARDAPDDAIVDDLRPDIAADAAVEPESCWRLAEDLGYLVEIGWTGAATDGRYRATFLRPGTGQVADWTDPAEPGRAAARYANNPRLPGLTRWLSSAVAAFLRDRVPEFMVPSAVVALDEFPTSANGKLDRDALPMPLRVLESKEDMVAPRTPLERQLADIWTDVLGLEQVSVDRGFFALGGDSLLGIQMVSRANGLGMALNPQDVFQSHTIAELAALADSRGPVTTSTAVERDPRLLDWARSRYPDAEDAFPVTGMQEWALEAIRRAPDSGVYLTHQRFRFSEKGIDPSALARAWQHTVDRFPTLRAGYVRDDAGEWVQVIHRGVRVPVDAHDLRAAAPVEQERRVNAYIEARRRRGFTGPPPQTRLALFRLGEDDYEYVHFFSLPAQDGWSYQMMVRNLLDAYEEFAAGREPVVVAPSFAYGDFCVEQRSRNTEEAEAFWRRQLADVVLPGPSITLPADERRADVATPILQERVMVPRETATGLAALARRNDLSLNSLLHGAWVIVLSAVTGSPDVVCGATFSGRSTTSVDVDQASGLMFNILPVPTTVDRAATLVPWLTGLQSTISAVNDYEYISPAALHALSGAAKDAPLFESYVVSESLPGMSSNLDRFMSVLGAFPIQVLAQTEHPLRVELAVGEEFLQISLNYQADHFPAGTVAHWLTRYVRVLADIAADPDRTVGEFVPDLTAPGR</sequence>
<evidence type="ECO:0000256" key="10">
    <source>
        <dbReference type="ARBA" id="ARBA00023315"/>
    </source>
</evidence>
<dbReference type="InterPro" id="IPR016035">
    <property type="entry name" value="Acyl_Trfase/lysoPLipase"/>
</dbReference>
<evidence type="ECO:0000256" key="1">
    <source>
        <dbReference type="ARBA" id="ARBA00001957"/>
    </source>
</evidence>
<dbReference type="InterPro" id="IPR018201">
    <property type="entry name" value="Ketoacyl_synth_AS"/>
</dbReference>
<dbReference type="GO" id="GO:0005737">
    <property type="term" value="C:cytoplasm"/>
    <property type="evidence" value="ECO:0007669"/>
    <property type="project" value="UniProtKB-SubCell"/>
</dbReference>
<dbReference type="InterPro" id="IPR023213">
    <property type="entry name" value="CAT-like_dom_sf"/>
</dbReference>
<evidence type="ECO:0000256" key="5">
    <source>
        <dbReference type="ARBA" id="ARBA00022553"/>
    </source>
</evidence>
<organism evidence="14 15">
    <name type="scientific">Actinophytocola algeriensis</name>
    <dbReference type="NCBI Taxonomy" id="1768010"/>
    <lineage>
        <taxon>Bacteria</taxon>
        <taxon>Bacillati</taxon>
        <taxon>Actinomycetota</taxon>
        <taxon>Actinomycetes</taxon>
        <taxon>Pseudonocardiales</taxon>
        <taxon>Pseudonocardiaceae</taxon>
    </lineage>
</organism>
<dbReference type="GO" id="GO:0004312">
    <property type="term" value="F:fatty acid synthase activity"/>
    <property type="evidence" value="ECO:0007669"/>
    <property type="project" value="TreeGrafter"/>
</dbReference>
<dbReference type="InterPro" id="IPR016036">
    <property type="entry name" value="Malonyl_transacylase_ACP-bd"/>
</dbReference>
<dbReference type="FunFam" id="3.40.50.980:FF:000001">
    <property type="entry name" value="Non-ribosomal peptide synthetase"/>
    <property type="match status" value="1"/>
</dbReference>
<dbReference type="Pfam" id="PF13489">
    <property type="entry name" value="Methyltransf_23"/>
    <property type="match status" value="1"/>
</dbReference>
<dbReference type="Gene3D" id="3.30.559.10">
    <property type="entry name" value="Chloramphenicol acetyltransferase-like domain"/>
    <property type="match status" value="2"/>
</dbReference>
<feature type="domain" description="Ketosynthase family 3 (KS3)" evidence="13">
    <location>
        <begin position="34"/>
        <end position="446"/>
    </location>
</feature>
<dbReference type="PANTHER" id="PTHR43775">
    <property type="entry name" value="FATTY ACID SYNTHASE"/>
    <property type="match status" value="1"/>
</dbReference>
<dbReference type="InterPro" id="IPR014030">
    <property type="entry name" value="Ketoacyl_synth_N"/>
</dbReference>
<dbReference type="Gene3D" id="3.30.300.30">
    <property type="match status" value="2"/>
</dbReference>
<dbReference type="InterPro" id="IPR032821">
    <property type="entry name" value="PKS_assoc"/>
</dbReference>
<dbReference type="RefSeq" id="WP_311771406.1">
    <property type="nucleotide sequence ID" value="NZ_JACHJQ010000008.1"/>
</dbReference>
<dbReference type="InterPro" id="IPR020806">
    <property type="entry name" value="PKS_PP-bd"/>
</dbReference>
<dbReference type="Gene3D" id="3.30.559.30">
    <property type="entry name" value="Nonribosomal peptide synthetase, condensation domain"/>
    <property type="match status" value="2"/>
</dbReference>
<keyword evidence="8" id="KW-0045">Antibiotic biosynthesis</keyword>
<dbReference type="InterPro" id="IPR009081">
    <property type="entry name" value="PP-bd_ACP"/>
</dbReference>
<dbReference type="PROSITE" id="PS50075">
    <property type="entry name" value="CARRIER"/>
    <property type="match status" value="2"/>
</dbReference>
<dbReference type="FunFam" id="1.10.1200.10:FF:000005">
    <property type="entry name" value="Nonribosomal peptide synthetase 1"/>
    <property type="match status" value="1"/>
</dbReference>
<dbReference type="GO" id="GO:0033068">
    <property type="term" value="P:macrolide biosynthetic process"/>
    <property type="evidence" value="ECO:0007669"/>
    <property type="project" value="UniProtKB-ARBA"/>
</dbReference>